<dbReference type="InterPro" id="IPR027417">
    <property type="entry name" value="P-loop_NTPase"/>
</dbReference>
<dbReference type="PANTHER" id="PTHR43392:SF2">
    <property type="entry name" value="AAA-TYPE ATPASE FAMILY PROTEIN _ ANKYRIN REPEAT FAMILY PROTEIN"/>
    <property type="match status" value="1"/>
</dbReference>
<dbReference type="RefSeq" id="WP_075866076.1">
    <property type="nucleotide sequence ID" value="NZ_BDJL01000093.1"/>
</dbReference>
<keyword evidence="6" id="KW-1185">Reference proteome</keyword>
<accession>A0A1L8D3X3</accession>
<evidence type="ECO:0000313" key="6">
    <source>
        <dbReference type="Proteomes" id="UP000187338"/>
    </source>
</evidence>
<dbReference type="InterPro" id="IPR003959">
    <property type="entry name" value="ATPase_AAA_core"/>
</dbReference>
<dbReference type="AlphaFoldDB" id="A0A1L8D3X3"/>
<dbReference type="PANTHER" id="PTHR43392">
    <property type="entry name" value="AAA-TYPE ATPASE FAMILY PROTEIN / ANKYRIN REPEAT FAMILY PROTEIN"/>
    <property type="match status" value="1"/>
</dbReference>
<evidence type="ECO:0000313" key="5">
    <source>
        <dbReference type="EMBL" id="GAV25870.1"/>
    </source>
</evidence>
<proteinExistence type="inferred from homology"/>
<dbReference type="FunFam" id="3.40.50.300:FF:000216">
    <property type="entry name" value="Type VII secretion ATPase EccA"/>
    <property type="match status" value="1"/>
</dbReference>
<dbReference type="PRINTS" id="PR00819">
    <property type="entry name" value="CBXCFQXSUPER"/>
</dbReference>
<evidence type="ECO:0000259" key="4">
    <source>
        <dbReference type="SMART" id="SM00382"/>
    </source>
</evidence>
<dbReference type="NCBIfam" id="TIGR02881">
    <property type="entry name" value="spore_V_K"/>
    <property type="match status" value="1"/>
</dbReference>
<organism evidence="5 6">
    <name type="scientific">Carboxydothermus islandicus</name>
    <dbReference type="NCBI Taxonomy" id="661089"/>
    <lineage>
        <taxon>Bacteria</taxon>
        <taxon>Bacillati</taxon>
        <taxon>Bacillota</taxon>
        <taxon>Clostridia</taxon>
        <taxon>Thermoanaerobacterales</taxon>
        <taxon>Thermoanaerobacteraceae</taxon>
        <taxon>Carboxydothermus</taxon>
    </lineage>
</organism>
<dbReference type="CDD" id="cd00009">
    <property type="entry name" value="AAA"/>
    <property type="match status" value="1"/>
</dbReference>
<dbReference type="InterPro" id="IPR000641">
    <property type="entry name" value="CbxX/CfxQ"/>
</dbReference>
<dbReference type="SUPFAM" id="SSF52540">
    <property type="entry name" value="P-loop containing nucleoside triphosphate hydrolases"/>
    <property type="match status" value="1"/>
</dbReference>
<comment type="similarity">
    <text evidence="1">Belongs to the CbxX/CfxQ family.</text>
</comment>
<dbReference type="InterPro" id="IPR014232">
    <property type="entry name" value="Spore_V_K"/>
</dbReference>
<dbReference type="Proteomes" id="UP000187338">
    <property type="component" value="Unassembled WGS sequence"/>
</dbReference>
<dbReference type="Pfam" id="PF17866">
    <property type="entry name" value="AAA_lid_6"/>
    <property type="match status" value="1"/>
</dbReference>
<dbReference type="Gene3D" id="1.10.8.60">
    <property type="match status" value="1"/>
</dbReference>
<keyword evidence="3" id="KW-0067">ATP-binding</keyword>
<dbReference type="OrthoDB" id="9806903at2"/>
<dbReference type="Gene3D" id="3.40.50.300">
    <property type="entry name" value="P-loop containing nucleotide triphosphate hydrolases"/>
    <property type="match status" value="1"/>
</dbReference>
<evidence type="ECO:0000256" key="2">
    <source>
        <dbReference type="ARBA" id="ARBA00022741"/>
    </source>
</evidence>
<feature type="domain" description="AAA+ ATPase" evidence="4">
    <location>
        <begin position="68"/>
        <end position="206"/>
    </location>
</feature>
<keyword evidence="2" id="KW-0547">Nucleotide-binding</keyword>
<sequence length="296" mass="33865">MKVTLINSVNTVTPSKAEIEKFDQASSLLKELNRMVGLIEVKEMVFEIYALAQIHKRRVQEKLKTNNFSWHMVFKGNPGTGKTTVARIIGKLFKEIGILTKGHLIEVERADLVGEYIGHTALKTREQLKKALGGVLFIDEAYSLARGGDKDFGREAIDVVVKGAEDYRDNLVIILAGYYDEMNYLLEQNPGLKSRFPIEITFPDYTDEELFFIAEKFLEDWEYRFSSEAAFYLKYKLKHLDQSKKSSGNARLIRNIIEKAIRRQAVRLLGKSKVTKEDLLVLEKEDLEKAILALNL</sequence>
<dbReference type="GO" id="GO:0005524">
    <property type="term" value="F:ATP binding"/>
    <property type="evidence" value="ECO:0007669"/>
    <property type="project" value="UniProtKB-KW"/>
</dbReference>
<dbReference type="InterPro" id="IPR003593">
    <property type="entry name" value="AAA+_ATPase"/>
</dbReference>
<dbReference type="InterPro" id="IPR041627">
    <property type="entry name" value="AAA_lid_6"/>
</dbReference>
<protein>
    <submittedName>
        <fullName evidence="5">Stage V sporulation protein K</fullName>
    </submittedName>
</protein>
<dbReference type="EMBL" id="BDJL01000093">
    <property type="protein sequence ID" value="GAV25870.1"/>
    <property type="molecule type" value="Genomic_DNA"/>
</dbReference>
<gene>
    <name evidence="5" type="ORF">ciss_18030</name>
</gene>
<name>A0A1L8D3X3_9THEO</name>
<dbReference type="InterPro" id="IPR050773">
    <property type="entry name" value="CbxX/CfxQ_RuBisCO_ESX"/>
</dbReference>
<dbReference type="Pfam" id="PF00004">
    <property type="entry name" value="AAA"/>
    <property type="match status" value="1"/>
</dbReference>
<dbReference type="STRING" id="661089.ciss_18030"/>
<dbReference type="SMART" id="SM00382">
    <property type="entry name" value="AAA"/>
    <property type="match status" value="1"/>
</dbReference>
<dbReference type="GO" id="GO:0016887">
    <property type="term" value="F:ATP hydrolysis activity"/>
    <property type="evidence" value="ECO:0007669"/>
    <property type="project" value="InterPro"/>
</dbReference>
<reference evidence="6" key="1">
    <citation type="submission" date="2016-12" db="EMBL/GenBank/DDBJ databases">
        <title>Draft Genome Sequences od Carboxydothermus pertinax and islandicus, Hydrogenogenic Carboxydotrophic Bacteria.</title>
        <authorList>
            <person name="Fukuyama Y."/>
            <person name="Ohmae K."/>
            <person name="Yoneda Y."/>
            <person name="Yoshida T."/>
            <person name="Sako Y."/>
        </authorList>
    </citation>
    <scope>NUCLEOTIDE SEQUENCE [LARGE SCALE GENOMIC DNA]</scope>
    <source>
        <strain evidence="6">SET</strain>
    </source>
</reference>
<evidence type="ECO:0000256" key="3">
    <source>
        <dbReference type="ARBA" id="ARBA00022840"/>
    </source>
</evidence>
<comment type="caution">
    <text evidence="5">The sequence shown here is derived from an EMBL/GenBank/DDBJ whole genome shotgun (WGS) entry which is preliminary data.</text>
</comment>
<evidence type="ECO:0000256" key="1">
    <source>
        <dbReference type="ARBA" id="ARBA00010378"/>
    </source>
</evidence>